<evidence type="ECO:0000256" key="3">
    <source>
        <dbReference type="SAM" id="MobiDB-lite"/>
    </source>
</evidence>
<keyword evidence="4" id="KW-1133">Transmembrane helix</keyword>
<keyword evidence="2 4" id="KW-0472">Membrane</keyword>
<evidence type="ECO:0000256" key="1">
    <source>
        <dbReference type="ARBA" id="ARBA00005278"/>
    </source>
</evidence>
<gene>
    <name evidence="5" type="primary">gerKA_3</name>
    <name evidence="5" type="ORF">CPJCM30710_09190</name>
</gene>
<protein>
    <submittedName>
        <fullName evidence="5">Spore germination protein</fullName>
    </submittedName>
</protein>
<sequence>MYDNQGDIKYNIGNIKNLIGDKNELVIRNLIIGKKNCLEAAIIYMNGLANKDMIDRDILNPLMLHVVEDLNDIPNISDYIYKKYIAVSNTNVETDINKAVDNIKRGNTVLLVQGSHDFIVVDTTGGVYRAISEPVNDIALRGPREGFIENLETNISILRRKIKDKNLVTENFTMGRRTQSSLVIMYIDDIVDKEFLKKIRDKINTIDMDSISANGFIEQMIEEHPYSVFPQTIGSERPDVIQASLMEGRIAFLLEGTPYVITYPTVFIEFLQTPEDYYGRTLVYSFIRILRFLAIFIIITLGPIYITLIKFNAELIPVDFLASLIESRKGIALTPFMSLIAMKITIEFLREGGLRLPGKIGQTLSVVGGIIIGDAAIQSKIVSSTTLLVAGITTVASFIISNYQMSIAIRLITYPMLILSNWLGVLGIVIGWFFILAYLCSLENFGVPYFSFHKNDMKDILIRAPIWKMNKRPEAIPHNDPTRQSDFREKKNE</sequence>
<dbReference type="RefSeq" id="WP_212902993.1">
    <property type="nucleotide sequence ID" value="NZ_BOPZ01000005.1"/>
</dbReference>
<dbReference type="GO" id="GO:0009847">
    <property type="term" value="P:spore germination"/>
    <property type="evidence" value="ECO:0007669"/>
    <property type="project" value="InterPro"/>
</dbReference>
<comment type="caution">
    <text evidence="5">The sequence shown here is derived from an EMBL/GenBank/DDBJ whole genome shotgun (WGS) entry which is preliminary data.</text>
</comment>
<dbReference type="Proteomes" id="UP000679179">
    <property type="component" value="Unassembled WGS sequence"/>
</dbReference>
<evidence type="ECO:0000313" key="5">
    <source>
        <dbReference type="EMBL" id="GIM28253.1"/>
    </source>
</evidence>
<dbReference type="InterPro" id="IPR050768">
    <property type="entry name" value="UPF0353/GerABKA_families"/>
</dbReference>
<evidence type="ECO:0000313" key="6">
    <source>
        <dbReference type="Proteomes" id="UP000679179"/>
    </source>
</evidence>
<dbReference type="Pfam" id="PF03323">
    <property type="entry name" value="GerA"/>
    <property type="match status" value="1"/>
</dbReference>
<dbReference type="PANTHER" id="PTHR22550">
    <property type="entry name" value="SPORE GERMINATION PROTEIN"/>
    <property type="match status" value="1"/>
</dbReference>
<organism evidence="5 6">
    <name type="scientific">Clostridium polyendosporum</name>
    <dbReference type="NCBI Taxonomy" id="69208"/>
    <lineage>
        <taxon>Bacteria</taxon>
        <taxon>Bacillati</taxon>
        <taxon>Bacillota</taxon>
        <taxon>Clostridia</taxon>
        <taxon>Eubacteriales</taxon>
        <taxon>Clostridiaceae</taxon>
        <taxon>Clostridium</taxon>
    </lineage>
</organism>
<evidence type="ECO:0000256" key="2">
    <source>
        <dbReference type="ARBA" id="ARBA00023136"/>
    </source>
</evidence>
<feature type="transmembrane region" description="Helical" evidence="4">
    <location>
        <begin position="387"/>
        <end position="405"/>
    </location>
</feature>
<proteinExistence type="inferred from homology"/>
<name>A0A919S0A5_9CLOT</name>
<dbReference type="GO" id="GO:0016020">
    <property type="term" value="C:membrane"/>
    <property type="evidence" value="ECO:0007669"/>
    <property type="project" value="InterPro"/>
</dbReference>
<feature type="transmembrane region" description="Helical" evidence="4">
    <location>
        <begin position="417"/>
        <end position="439"/>
    </location>
</feature>
<evidence type="ECO:0000256" key="4">
    <source>
        <dbReference type="SAM" id="Phobius"/>
    </source>
</evidence>
<feature type="transmembrane region" description="Helical" evidence="4">
    <location>
        <begin position="289"/>
        <end position="311"/>
    </location>
</feature>
<dbReference type="PANTHER" id="PTHR22550:SF16">
    <property type="entry name" value="SPORE GERMINATION PROTEIN"/>
    <property type="match status" value="1"/>
</dbReference>
<dbReference type="EMBL" id="BOPZ01000005">
    <property type="protein sequence ID" value="GIM28253.1"/>
    <property type="molecule type" value="Genomic_DNA"/>
</dbReference>
<dbReference type="AlphaFoldDB" id="A0A919S0A5"/>
<dbReference type="InterPro" id="IPR004995">
    <property type="entry name" value="Spore_Ger"/>
</dbReference>
<comment type="similarity">
    <text evidence="1">Belongs to the GerABKA family.</text>
</comment>
<keyword evidence="4" id="KW-0812">Transmembrane</keyword>
<keyword evidence="6" id="KW-1185">Reference proteome</keyword>
<dbReference type="PIRSF" id="PIRSF005690">
    <property type="entry name" value="GerBA"/>
    <property type="match status" value="1"/>
</dbReference>
<feature type="region of interest" description="Disordered" evidence="3">
    <location>
        <begin position="473"/>
        <end position="493"/>
    </location>
</feature>
<accession>A0A919S0A5</accession>
<reference evidence="5" key="1">
    <citation type="submission" date="2021-03" db="EMBL/GenBank/DDBJ databases">
        <title>Taxonomic study of Clostridium polyendosporum from meadow-gley soil under rice.</title>
        <authorList>
            <person name="Kobayashi H."/>
            <person name="Tanizawa Y."/>
            <person name="Yagura M."/>
        </authorList>
    </citation>
    <scope>NUCLEOTIDE SEQUENCE</scope>
    <source>
        <strain evidence="5">JCM 30710</strain>
    </source>
</reference>